<sequence length="795" mass="88617">MGAETLTSYLEGWGVGPDQVSRKSWHGLTFQNPHSCRHCEMIKVVLTVKEYIPEYCSACHKILAFTTNSDGVRACSLCGTLWVTQGTEQSFSGTANYRLAEAVEAALSGCAFYHWVVGCLASRLMGKDKGFKLTPAAAEKLSQWYRFDFFGVGFQPQTSGSRTIECLFTQDELGNEADSELMESHRKDIGLGKGPGLNRIGSLDAWTTSGTGNVSQQIEARPYHKHVGSDVSFNFARDCFRTCLDTHPWCRSDQISILDQERTTAAILPEEQLKITDVPTRLIDTQHDGSNLISLVETASDSVLLAHVSRSGFMALSYCWGGDQPVKLTQATHTSLSKGFSISKLPQTLQDTVSVAREMGLRYVWIDCLCIYQDSDSDKANEISRMASYYGRATLTLCAASARKCVDGFLRDREDSPFAAGPFKLQCQGSANSHHDSIEGNIYLVKEYDAPLEPICTRAWTLQEALLSRRILIFGLRQLYWSCVNSYAGVGGEFTDLTDRRIPPSVNIITNINTIGTLIYLPVDTQWKSIVEDYTLRQLDWGSDKLLAVSAVAKHMVDVSRHRGGDALYIAGLLVDLLEPTMWLSQLLWYPADPSTTARPREPGYRAPSWSWASIDGQIILEAWNRRRGDTREAYYATVESYEADLAFEGAPFGALKGAHIILSANMLPFCHLEDAMQSSYACVWKWNKGDPSPWRDENSGQDASELVLVPDCSQDRDAIEDALRGENNTNTRHFLVAFQTRGGSGVRGIIVGRCDDLNDPSSYRRKGCFHLRGPHREEIRHVFSRAEKRTIRIV</sequence>
<dbReference type="InterPro" id="IPR010730">
    <property type="entry name" value="HET"/>
</dbReference>
<reference evidence="2" key="1">
    <citation type="journal article" date="2023" name="Mol. Phylogenet. Evol.">
        <title>Genome-scale phylogeny and comparative genomics of the fungal order Sordariales.</title>
        <authorList>
            <person name="Hensen N."/>
            <person name="Bonometti L."/>
            <person name="Westerberg I."/>
            <person name="Brannstrom I.O."/>
            <person name="Guillou S."/>
            <person name="Cros-Aarteil S."/>
            <person name="Calhoun S."/>
            <person name="Haridas S."/>
            <person name="Kuo A."/>
            <person name="Mondo S."/>
            <person name="Pangilinan J."/>
            <person name="Riley R."/>
            <person name="LaButti K."/>
            <person name="Andreopoulos B."/>
            <person name="Lipzen A."/>
            <person name="Chen C."/>
            <person name="Yan M."/>
            <person name="Daum C."/>
            <person name="Ng V."/>
            <person name="Clum A."/>
            <person name="Steindorff A."/>
            <person name="Ohm R.A."/>
            <person name="Martin F."/>
            <person name="Silar P."/>
            <person name="Natvig D.O."/>
            <person name="Lalanne C."/>
            <person name="Gautier V."/>
            <person name="Ament-Velasquez S.L."/>
            <person name="Kruys A."/>
            <person name="Hutchinson M.I."/>
            <person name="Powell A.J."/>
            <person name="Barry K."/>
            <person name="Miller A.N."/>
            <person name="Grigoriev I.V."/>
            <person name="Debuchy R."/>
            <person name="Gladieux P."/>
            <person name="Hiltunen Thoren M."/>
            <person name="Johannesson H."/>
        </authorList>
    </citation>
    <scope>NUCLEOTIDE SEQUENCE</scope>
    <source>
        <strain evidence="2">PSN324</strain>
    </source>
</reference>
<dbReference type="EMBL" id="MU865020">
    <property type="protein sequence ID" value="KAK4460076.1"/>
    <property type="molecule type" value="Genomic_DNA"/>
</dbReference>
<dbReference type="PANTHER" id="PTHR33112:SF16">
    <property type="entry name" value="HETEROKARYON INCOMPATIBILITY DOMAIN-CONTAINING PROTEIN"/>
    <property type="match status" value="1"/>
</dbReference>
<evidence type="ECO:0000259" key="1">
    <source>
        <dbReference type="Pfam" id="PF06985"/>
    </source>
</evidence>
<evidence type="ECO:0000313" key="2">
    <source>
        <dbReference type="EMBL" id="KAK4460076.1"/>
    </source>
</evidence>
<keyword evidence="3" id="KW-1185">Reference proteome</keyword>
<comment type="caution">
    <text evidence="2">The sequence shown here is derived from an EMBL/GenBank/DDBJ whole genome shotgun (WGS) entry which is preliminary data.</text>
</comment>
<evidence type="ECO:0000313" key="3">
    <source>
        <dbReference type="Proteomes" id="UP001321749"/>
    </source>
</evidence>
<dbReference type="Pfam" id="PF06985">
    <property type="entry name" value="HET"/>
    <property type="match status" value="1"/>
</dbReference>
<dbReference type="AlphaFoldDB" id="A0AAV9HGT4"/>
<dbReference type="Proteomes" id="UP001321749">
    <property type="component" value="Unassembled WGS sequence"/>
</dbReference>
<accession>A0AAV9HGT4</accession>
<feature type="domain" description="Heterokaryon incompatibility" evidence="1">
    <location>
        <begin position="313"/>
        <end position="464"/>
    </location>
</feature>
<organism evidence="2 3">
    <name type="scientific">Cladorrhinum samala</name>
    <dbReference type="NCBI Taxonomy" id="585594"/>
    <lineage>
        <taxon>Eukaryota</taxon>
        <taxon>Fungi</taxon>
        <taxon>Dikarya</taxon>
        <taxon>Ascomycota</taxon>
        <taxon>Pezizomycotina</taxon>
        <taxon>Sordariomycetes</taxon>
        <taxon>Sordariomycetidae</taxon>
        <taxon>Sordariales</taxon>
        <taxon>Podosporaceae</taxon>
        <taxon>Cladorrhinum</taxon>
    </lineage>
</organism>
<reference evidence="2" key="2">
    <citation type="submission" date="2023-06" db="EMBL/GenBank/DDBJ databases">
        <authorList>
            <consortium name="Lawrence Berkeley National Laboratory"/>
            <person name="Mondo S.J."/>
            <person name="Hensen N."/>
            <person name="Bonometti L."/>
            <person name="Westerberg I."/>
            <person name="Brannstrom I.O."/>
            <person name="Guillou S."/>
            <person name="Cros-Aarteil S."/>
            <person name="Calhoun S."/>
            <person name="Haridas S."/>
            <person name="Kuo A."/>
            <person name="Pangilinan J."/>
            <person name="Riley R."/>
            <person name="Labutti K."/>
            <person name="Andreopoulos B."/>
            <person name="Lipzen A."/>
            <person name="Chen C."/>
            <person name="Yanf M."/>
            <person name="Daum C."/>
            <person name="Ng V."/>
            <person name="Clum A."/>
            <person name="Steindorff A."/>
            <person name="Ohm R."/>
            <person name="Martin F."/>
            <person name="Silar P."/>
            <person name="Natvig D."/>
            <person name="Lalanne C."/>
            <person name="Gautier V."/>
            <person name="Ament-Velasquez S.L."/>
            <person name="Kruys A."/>
            <person name="Hutchinson M.I."/>
            <person name="Powell A.J."/>
            <person name="Barry K."/>
            <person name="Miller A.N."/>
            <person name="Grigoriev I.V."/>
            <person name="Debuchy R."/>
            <person name="Gladieux P."/>
            <person name="Thoren M.H."/>
            <person name="Johannesson H."/>
        </authorList>
    </citation>
    <scope>NUCLEOTIDE SEQUENCE</scope>
    <source>
        <strain evidence="2">PSN324</strain>
    </source>
</reference>
<proteinExistence type="predicted"/>
<dbReference type="PANTHER" id="PTHR33112">
    <property type="entry name" value="DOMAIN PROTEIN, PUTATIVE-RELATED"/>
    <property type="match status" value="1"/>
</dbReference>
<protein>
    <submittedName>
        <fullName evidence="2">Heterokaryon incompatibility protein-domain-containing protein</fullName>
    </submittedName>
</protein>
<gene>
    <name evidence="2" type="ORF">QBC42DRAFT_273121</name>
</gene>
<name>A0AAV9HGT4_9PEZI</name>